<feature type="compositionally biased region" description="Acidic residues" evidence="2">
    <location>
        <begin position="71"/>
        <end position="84"/>
    </location>
</feature>
<evidence type="ECO:0008006" key="5">
    <source>
        <dbReference type="Google" id="ProtNLM"/>
    </source>
</evidence>
<feature type="region of interest" description="Disordered" evidence="2">
    <location>
        <begin position="37"/>
        <end position="84"/>
    </location>
</feature>
<keyword evidence="4" id="KW-1185">Reference proteome</keyword>
<feature type="repeat" description="TPR" evidence="1">
    <location>
        <begin position="109"/>
        <end position="142"/>
    </location>
</feature>
<dbReference type="Proteomes" id="UP001153954">
    <property type="component" value="Unassembled WGS sequence"/>
</dbReference>
<protein>
    <recommendedName>
        <fullName evidence="5">Tetratricopeptide repeat protein 1</fullName>
    </recommendedName>
</protein>
<gene>
    <name evidence="3" type="ORF">EEDITHA_LOCUS16167</name>
</gene>
<feature type="repeat" description="TPR" evidence="1">
    <location>
        <begin position="182"/>
        <end position="215"/>
    </location>
</feature>
<evidence type="ECO:0000313" key="3">
    <source>
        <dbReference type="EMBL" id="CAH2101405.1"/>
    </source>
</evidence>
<organism evidence="3 4">
    <name type="scientific">Euphydryas editha</name>
    <name type="common">Edith's checkerspot</name>
    <dbReference type="NCBI Taxonomy" id="104508"/>
    <lineage>
        <taxon>Eukaryota</taxon>
        <taxon>Metazoa</taxon>
        <taxon>Ecdysozoa</taxon>
        <taxon>Arthropoda</taxon>
        <taxon>Hexapoda</taxon>
        <taxon>Insecta</taxon>
        <taxon>Pterygota</taxon>
        <taxon>Neoptera</taxon>
        <taxon>Endopterygota</taxon>
        <taxon>Lepidoptera</taxon>
        <taxon>Glossata</taxon>
        <taxon>Ditrysia</taxon>
        <taxon>Papilionoidea</taxon>
        <taxon>Nymphalidae</taxon>
        <taxon>Nymphalinae</taxon>
        <taxon>Euphydryas</taxon>
    </lineage>
</organism>
<evidence type="ECO:0000313" key="4">
    <source>
        <dbReference type="Proteomes" id="UP001153954"/>
    </source>
</evidence>
<dbReference type="AlphaFoldDB" id="A0AAU9UX77"/>
<accession>A0AAU9UX77</accession>
<dbReference type="PANTHER" id="PTHR46014">
    <property type="entry name" value="TETRATRICOPEPTIDE REPEAT PROTEIN 1"/>
    <property type="match status" value="1"/>
</dbReference>
<evidence type="ECO:0000256" key="1">
    <source>
        <dbReference type="PROSITE-ProRule" id="PRU00339"/>
    </source>
</evidence>
<dbReference type="SUPFAM" id="SSF48452">
    <property type="entry name" value="TPR-like"/>
    <property type="match status" value="1"/>
</dbReference>
<dbReference type="InterPro" id="IPR011990">
    <property type="entry name" value="TPR-like_helical_dom_sf"/>
</dbReference>
<dbReference type="InterPro" id="IPR019734">
    <property type="entry name" value="TPR_rpt"/>
</dbReference>
<evidence type="ECO:0000256" key="2">
    <source>
        <dbReference type="SAM" id="MobiDB-lite"/>
    </source>
</evidence>
<sequence length="279" mass="31529">MSERLKSTKIISNEEIIDDLTKDLEFSLRSADDVGVSVNSNHEASSSASGDSSKASPSADIPFKDQVLDDKYEESDKDDSDTDSIDELALKDIEVGLTDDEKAQRQSIAAKMKDEGNEAFKNGDYDKSIKIYTEALRICPLVYSQQRAILYCNRSATRLKLEQYKKAIADSSKAIELDDKYVKAYYRRAQAYEATEKLDESLEDCKKILEIDPTHKEAQSAIVRLPPLIEERNEKLKTEMLGKLKDLGNMILKPFGLSTNNFQLDQDPETKGYKINFKQ</sequence>
<dbReference type="Pfam" id="PF00515">
    <property type="entry name" value="TPR_1"/>
    <property type="match status" value="1"/>
</dbReference>
<dbReference type="Gene3D" id="1.25.40.10">
    <property type="entry name" value="Tetratricopeptide repeat domain"/>
    <property type="match status" value="1"/>
</dbReference>
<dbReference type="PROSITE" id="PS50005">
    <property type="entry name" value="TPR"/>
    <property type="match status" value="2"/>
</dbReference>
<keyword evidence="1" id="KW-0802">TPR repeat</keyword>
<dbReference type="SMART" id="SM00028">
    <property type="entry name" value="TPR"/>
    <property type="match status" value="3"/>
</dbReference>
<reference evidence="3" key="1">
    <citation type="submission" date="2022-03" db="EMBL/GenBank/DDBJ databases">
        <authorList>
            <person name="Tunstrom K."/>
        </authorList>
    </citation>
    <scope>NUCLEOTIDE SEQUENCE</scope>
</reference>
<feature type="compositionally biased region" description="Low complexity" evidence="2">
    <location>
        <begin position="37"/>
        <end position="59"/>
    </location>
</feature>
<name>A0AAU9UX77_EUPED</name>
<proteinExistence type="predicted"/>
<comment type="caution">
    <text evidence="3">The sequence shown here is derived from an EMBL/GenBank/DDBJ whole genome shotgun (WGS) entry which is preliminary data.</text>
</comment>
<dbReference type="Pfam" id="PF13181">
    <property type="entry name" value="TPR_8"/>
    <property type="match status" value="2"/>
</dbReference>
<dbReference type="EMBL" id="CAKOGL010000023">
    <property type="protein sequence ID" value="CAH2101405.1"/>
    <property type="molecule type" value="Genomic_DNA"/>
</dbReference>
<dbReference type="PANTHER" id="PTHR46014:SF1">
    <property type="entry name" value="TETRATRICOPEPTIDE REPEAT PROTEIN 1"/>
    <property type="match status" value="1"/>
</dbReference>
<dbReference type="InterPro" id="IPR052769">
    <property type="entry name" value="TPR_domain_protein"/>
</dbReference>